<reference evidence="1 2" key="1">
    <citation type="submission" date="2020-08" db="EMBL/GenBank/DDBJ databases">
        <title>Genomic Encyclopedia of Type Strains, Phase IV (KMG-IV): sequencing the most valuable type-strain genomes for metagenomic binning, comparative biology and taxonomic classification.</title>
        <authorList>
            <person name="Goeker M."/>
        </authorList>
    </citation>
    <scope>NUCLEOTIDE SEQUENCE [LARGE SCALE GENOMIC DNA]</scope>
    <source>
        <strain evidence="1 2">DSM 24448</strain>
    </source>
</reference>
<name>A0A7W9A403_9CAUL</name>
<comment type="caution">
    <text evidence="1">The sequence shown here is derived from an EMBL/GenBank/DDBJ whole genome shotgun (WGS) entry which is preliminary data.</text>
</comment>
<evidence type="ECO:0000313" key="1">
    <source>
        <dbReference type="EMBL" id="MBB5660793.1"/>
    </source>
</evidence>
<dbReference type="Proteomes" id="UP000548978">
    <property type="component" value="Unassembled WGS sequence"/>
</dbReference>
<dbReference type="AlphaFoldDB" id="A0A7W9A403"/>
<dbReference type="Pfam" id="PF13366">
    <property type="entry name" value="PDDEXK_3"/>
    <property type="match status" value="1"/>
</dbReference>
<evidence type="ECO:0000313" key="2">
    <source>
        <dbReference type="Proteomes" id="UP000548978"/>
    </source>
</evidence>
<protein>
    <submittedName>
        <fullName evidence="1">Uncharacterized protein</fullName>
    </submittedName>
</protein>
<proteinExistence type="predicted"/>
<dbReference type="EMBL" id="JACIJB010000005">
    <property type="protein sequence ID" value="MBB5660793.1"/>
    <property type="molecule type" value="Genomic_DNA"/>
</dbReference>
<accession>A0A7W9A403</accession>
<gene>
    <name evidence="1" type="ORF">FHS65_001544</name>
</gene>
<keyword evidence="2" id="KW-1185">Reference proteome</keyword>
<dbReference type="InterPro" id="IPR026350">
    <property type="entry name" value="GxxExxY"/>
</dbReference>
<organism evidence="1 2">
    <name type="scientific">Brevundimonas halotolerans</name>
    <dbReference type="NCBI Taxonomy" id="69670"/>
    <lineage>
        <taxon>Bacteria</taxon>
        <taxon>Pseudomonadati</taxon>
        <taxon>Pseudomonadota</taxon>
        <taxon>Alphaproteobacteria</taxon>
        <taxon>Caulobacterales</taxon>
        <taxon>Caulobacteraceae</taxon>
        <taxon>Brevundimonas</taxon>
    </lineage>
</organism>
<sequence>MIEIKSIDALASIHTAQLLTYLRFSKVAWSFDRRNRRDRTALFVSFVHPLCSL</sequence>